<dbReference type="InterPro" id="IPR044946">
    <property type="entry name" value="Restrct_endonuc_typeI_TRD_sf"/>
</dbReference>
<dbReference type="PANTHER" id="PTHR30408:SF12">
    <property type="entry name" value="TYPE I RESTRICTION ENZYME MJAVIII SPECIFICITY SUBUNIT"/>
    <property type="match status" value="1"/>
</dbReference>
<dbReference type="SUPFAM" id="SSF116734">
    <property type="entry name" value="DNA methylase specificity domain"/>
    <property type="match status" value="2"/>
</dbReference>
<dbReference type="InterPro" id="IPR000055">
    <property type="entry name" value="Restrct_endonuc_typeI_TRD"/>
</dbReference>
<evidence type="ECO:0000313" key="6">
    <source>
        <dbReference type="EMBL" id="TDX42312.1"/>
    </source>
</evidence>
<dbReference type="Pfam" id="PF01420">
    <property type="entry name" value="Methylase_S"/>
    <property type="match status" value="2"/>
</dbReference>
<accession>A0A4R8GAF7</accession>
<evidence type="ECO:0000313" key="7">
    <source>
        <dbReference type="Proteomes" id="UP000295472"/>
    </source>
</evidence>
<feature type="compositionally biased region" description="Basic and acidic residues" evidence="4">
    <location>
        <begin position="456"/>
        <end position="466"/>
    </location>
</feature>
<proteinExistence type="inferred from homology"/>
<evidence type="ECO:0000256" key="2">
    <source>
        <dbReference type="ARBA" id="ARBA00022747"/>
    </source>
</evidence>
<organism evidence="6 7">
    <name type="scientific">Halanaerobium congolense</name>
    <dbReference type="NCBI Taxonomy" id="54121"/>
    <lineage>
        <taxon>Bacteria</taxon>
        <taxon>Bacillati</taxon>
        <taxon>Bacillota</taxon>
        <taxon>Clostridia</taxon>
        <taxon>Halanaerobiales</taxon>
        <taxon>Halanaerobiaceae</taxon>
        <taxon>Halanaerobium</taxon>
    </lineage>
</organism>
<dbReference type="InterPro" id="IPR052021">
    <property type="entry name" value="Type-I_RS_S_subunit"/>
</dbReference>
<feature type="domain" description="Type I restriction modification DNA specificity" evidence="5">
    <location>
        <begin position="268"/>
        <end position="417"/>
    </location>
</feature>
<evidence type="ECO:0000256" key="4">
    <source>
        <dbReference type="SAM" id="MobiDB-lite"/>
    </source>
</evidence>
<dbReference type="GO" id="GO:0009307">
    <property type="term" value="P:DNA restriction-modification system"/>
    <property type="evidence" value="ECO:0007669"/>
    <property type="project" value="UniProtKB-KW"/>
</dbReference>
<dbReference type="Gene3D" id="1.10.287.1120">
    <property type="entry name" value="Bipartite methylase S protein"/>
    <property type="match status" value="1"/>
</dbReference>
<dbReference type="GO" id="GO:0003677">
    <property type="term" value="F:DNA binding"/>
    <property type="evidence" value="ECO:0007669"/>
    <property type="project" value="UniProtKB-KW"/>
</dbReference>
<keyword evidence="3" id="KW-0238">DNA-binding</keyword>
<keyword evidence="2" id="KW-0680">Restriction system</keyword>
<comment type="similarity">
    <text evidence="1">Belongs to the type-I restriction system S methylase family.</text>
</comment>
<comment type="caution">
    <text evidence="6">The sequence shown here is derived from an EMBL/GenBank/DDBJ whole genome shotgun (WGS) entry which is preliminary data.</text>
</comment>
<evidence type="ECO:0000256" key="1">
    <source>
        <dbReference type="ARBA" id="ARBA00010923"/>
    </source>
</evidence>
<evidence type="ECO:0000256" key="3">
    <source>
        <dbReference type="ARBA" id="ARBA00023125"/>
    </source>
</evidence>
<feature type="domain" description="Type I restriction modification DNA specificity" evidence="5">
    <location>
        <begin position="23"/>
        <end position="185"/>
    </location>
</feature>
<dbReference type="PANTHER" id="PTHR30408">
    <property type="entry name" value="TYPE-1 RESTRICTION ENZYME ECOKI SPECIFICITY PROTEIN"/>
    <property type="match status" value="1"/>
</dbReference>
<protein>
    <submittedName>
        <fullName evidence="6">Type I restriction enzyme S subunit</fullName>
    </submittedName>
</protein>
<name>A0A4R8GAF7_9FIRM</name>
<dbReference type="AlphaFoldDB" id="A0A4R8GAF7"/>
<evidence type="ECO:0000259" key="5">
    <source>
        <dbReference type="Pfam" id="PF01420"/>
    </source>
</evidence>
<dbReference type="EMBL" id="SOEF01000022">
    <property type="protein sequence ID" value="TDX42312.1"/>
    <property type="molecule type" value="Genomic_DNA"/>
</dbReference>
<sequence>MMREYKRYEEYQDSGVEWIGEIPKAWNLIRFKYLFSYQKGNSPNEYVGKSEGIPYLSMDYLRGNNDEITYVSNDPNMIKVENNQILLLWDGSNSGEFIKSKKGLLSSTMSLITDIKIDKEFSYHYFKSSEKYLKDQTIGMGIPHVDSKILKNLHLSVPEKDEQQKIASFLDQKTAEIDEIISKKETLIDHLEKFKKSVITEAVTKGKLGDKYINKDGELVDEIEMKDSGIEWIDDVPNNWEVNYIKYYCSKITDGSHHSPAQQSEGRPYITVRNIEENNINFNSCSYLSEDNYNELVLSGCKPKSGDVLLSKDGTVGKVVIVNDNDFVVLSSIAILRPKSNNLLSNFLFYILKSNYLENQMNSFMAGAAIKRITITDINKFIIIVPQLNIQNEIINYLNKKTNQINNLIQRTKESIEKYKEYKKSLIFEAVTGKIDLRDYELEGGEELAEHNNSSETERESISAVD</sequence>
<feature type="region of interest" description="Disordered" evidence="4">
    <location>
        <begin position="446"/>
        <end position="466"/>
    </location>
</feature>
<dbReference type="Proteomes" id="UP000295472">
    <property type="component" value="Unassembled WGS sequence"/>
</dbReference>
<reference evidence="6 7" key="1">
    <citation type="submission" date="2019-03" db="EMBL/GenBank/DDBJ databases">
        <title>Subsurface microbial communities from deep shales in Ohio and West Virginia, USA.</title>
        <authorList>
            <person name="Wrighton K."/>
        </authorList>
    </citation>
    <scope>NUCLEOTIDE SEQUENCE [LARGE SCALE GENOMIC DNA]</scope>
    <source>
        <strain evidence="6 7">DSMZ 11287</strain>
    </source>
</reference>
<gene>
    <name evidence="6" type="ORF">C7954_12213</name>
</gene>
<dbReference type="Gene3D" id="3.90.220.20">
    <property type="entry name" value="DNA methylase specificity domains"/>
    <property type="match status" value="2"/>
</dbReference>